<keyword evidence="3" id="KW-0853">WD repeat</keyword>
<dbReference type="GO" id="GO:0045503">
    <property type="term" value="F:dynein light chain binding"/>
    <property type="evidence" value="ECO:0007669"/>
    <property type="project" value="TreeGrafter"/>
</dbReference>
<protein>
    <submittedName>
        <fullName evidence="9">WD repeat-containing protein 78</fullName>
    </submittedName>
</protein>
<evidence type="ECO:0000256" key="5">
    <source>
        <dbReference type="ARBA" id="ARBA00023069"/>
    </source>
</evidence>
<keyword evidence="4" id="KW-0677">Repeat</keyword>
<dbReference type="PANTHER" id="PTHR12442">
    <property type="entry name" value="DYNEIN INTERMEDIATE CHAIN"/>
    <property type="match status" value="1"/>
</dbReference>
<evidence type="ECO:0000256" key="6">
    <source>
        <dbReference type="ARBA" id="ARBA00023212"/>
    </source>
</evidence>
<evidence type="ECO:0000256" key="2">
    <source>
        <dbReference type="ARBA" id="ARBA00022490"/>
    </source>
</evidence>
<keyword evidence="2" id="KW-0963">Cytoplasm</keyword>
<dbReference type="PANTHER" id="PTHR12442:SF12">
    <property type="entry name" value="DYNEIN AXONEMAL INTERMEDIATE CHAIN 4"/>
    <property type="match status" value="1"/>
</dbReference>
<evidence type="ECO:0000256" key="7">
    <source>
        <dbReference type="ARBA" id="ARBA00023273"/>
    </source>
</evidence>
<accession>A0A6F9DXG2</accession>
<sequence>MTVRKEEVEELTENDLNKVINITLEETDTILMFEQKGVAVSEEGEDAQITEKRNQAYEELCKTKEGNDRFSDRGMQTFNNALKNKEIQAEKVGLTDAGINVTSWDMYATYTSIAAPPSDETAQATPGSRAVSIIESSQHKTKQGSEEESLTTSRITESRASVLTMSVMGEVEPETPAQTERPVTMEGSESGVNPQWEAICNGESIKRHLVIIERVVTENIYQPKQATYRGMQILVGKLQKHKNI</sequence>
<feature type="region of interest" description="Disordered" evidence="8">
    <location>
        <begin position="172"/>
        <end position="191"/>
    </location>
</feature>
<proteinExistence type="evidence at transcript level"/>
<dbReference type="GO" id="GO:0045504">
    <property type="term" value="F:dynein heavy chain binding"/>
    <property type="evidence" value="ECO:0007669"/>
    <property type="project" value="TreeGrafter"/>
</dbReference>
<keyword evidence="6" id="KW-0206">Cytoskeleton</keyword>
<keyword evidence="7" id="KW-0966">Cell projection</keyword>
<reference evidence="9" key="1">
    <citation type="submission" date="2020-04" db="EMBL/GenBank/DDBJ databases">
        <authorList>
            <person name="Neveu A P."/>
        </authorList>
    </citation>
    <scope>NUCLEOTIDE SEQUENCE</scope>
    <source>
        <tissue evidence="9">Whole embryo</tissue>
    </source>
</reference>
<name>A0A6F9DXG2_9ASCI</name>
<gene>
    <name evidence="9" type="primary">Wdr78-001</name>
</gene>
<dbReference type="GO" id="GO:0005858">
    <property type="term" value="C:axonemal dynein complex"/>
    <property type="evidence" value="ECO:0007669"/>
    <property type="project" value="TreeGrafter"/>
</dbReference>
<organism evidence="9">
    <name type="scientific">Phallusia mammillata</name>
    <dbReference type="NCBI Taxonomy" id="59560"/>
    <lineage>
        <taxon>Eukaryota</taxon>
        <taxon>Metazoa</taxon>
        <taxon>Chordata</taxon>
        <taxon>Tunicata</taxon>
        <taxon>Ascidiacea</taxon>
        <taxon>Phlebobranchia</taxon>
        <taxon>Ascidiidae</taxon>
        <taxon>Phallusia</taxon>
    </lineage>
</organism>
<keyword evidence="5" id="KW-0969">Cilium</keyword>
<dbReference type="InterPro" id="IPR050687">
    <property type="entry name" value="Dynein_IC"/>
</dbReference>
<feature type="region of interest" description="Disordered" evidence="8">
    <location>
        <begin position="134"/>
        <end position="154"/>
    </location>
</feature>
<evidence type="ECO:0000313" key="9">
    <source>
        <dbReference type="EMBL" id="CAB3267728.1"/>
    </source>
</evidence>
<comment type="subcellular location">
    <subcellularLocation>
        <location evidence="1">Cytoplasm</location>
        <location evidence="1">Cytoskeleton</location>
        <location evidence="1">Cilium axoneme</location>
    </subcellularLocation>
</comment>
<evidence type="ECO:0000256" key="1">
    <source>
        <dbReference type="ARBA" id="ARBA00004430"/>
    </source>
</evidence>
<evidence type="ECO:0000256" key="3">
    <source>
        <dbReference type="ARBA" id="ARBA00022574"/>
    </source>
</evidence>
<dbReference type="EMBL" id="LR791866">
    <property type="protein sequence ID" value="CAB3267728.1"/>
    <property type="molecule type" value="mRNA"/>
</dbReference>
<dbReference type="GO" id="GO:0003341">
    <property type="term" value="P:cilium movement"/>
    <property type="evidence" value="ECO:0007669"/>
    <property type="project" value="TreeGrafter"/>
</dbReference>
<dbReference type="AlphaFoldDB" id="A0A6F9DXG2"/>
<evidence type="ECO:0000256" key="8">
    <source>
        <dbReference type="SAM" id="MobiDB-lite"/>
    </source>
</evidence>
<evidence type="ECO:0000256" key="4">
    <source>
        <dbReference type="ARBA" id="ARBA00022737"/>
    </source>
</evidence>